<evidence type="ECO:0000313" key="1">
    <source>
        <dbReference type="EMBL" id="KPE53142.1"/>
    </source>
</evidence>
<dbReference type="EMBL" id="LJOD01000001">
    <property type="protein sequence ID" value="KPE53142.1"/>
    <property type="molecule type" value="Genomic_DNA"/>
</dbReference>
<proteinExistence type="predicted"/>
<dbReference type="Proteomes" id="UP000037953">
    <property type="component" value="Unassembled WGS sequence"/>
</dbReference>
<dbReference type="AlphaFoldDB" id="A0A0N0IYJ1"/>
<dbReference type="RefSeq" id="WP_062696717.1">
    <property type="nucleotide sequence ID" value="NZ_LJOD01000001.1"/>
</dbReference>
<dbReference type="OrthoDB" id="1234689at2"/>
<organism evidence="1 2">
    <name type="scientific">Chryseobacterium indologenes</name>
    <name type="common">Flavobacterium indologenes</name>
    <dbReference type="NCBI Taxonomy" id="253"/>
    <lineage>
        <taxon>Bacteria</taxon>
        <taxon>Pseudomonadati</taxon>
        <taxon>Bacteroidota</taxon>
        <taxon>Flavobacteriia</taxon>
        <taxon>Flavobacteriales</taxon>
        <taxon>Weeksellaceae</taxon>
        <taxon>Chryseobacterium group</taxon>
        <taxon>Chryseobacterium</taxon>
    </lineage>
</organism>
<evidence type="ECO:0000313" key="2">
    <source>
        <dbReference type="Proteomes" id="UP000037953"/>
    </source>
</evidence>
<reference evidence="1 2" key="1">
    <citation type="journal article" date="2015" name="Genom Data">
        <title>Draft genome sequence of a multidrug-resistant Chryseobacterium indologenes isolate from Malaysia.</title>
        <authorList>
            <person name="Yu C.Y."/>
            <person name="Ang G.Y."/>
            <person name="Cheng H.J."/>
            <person name="Cheong Y.M."/>
            <person name="Yin W.F."/>
            <person name="Chan K.G."/>
        </authorList>
    </citation>
    <scope>NUCLEOTIDE SEQUENCE [LARGE SCALE GENOMIC DNA]</scope>
    <source>
        <strain evidence="1 2">CI_885</strain>
    </source>
</reference>
<protein>
    <submittedName>
        <fullName evidence="1">Uncharacterized protein</fullName>
    </submittedName>
</protein>
<sequence length="353" mass="39037">MKTRLNDKLLTLVSILCFSLYFGQKTEFTVPKSIETLQSTIFYFSNDFTRDEAKAAAASDTDFSTSVDLYNLKDEAGKKNPYLILALKNGAKPKQFIRQAAWNINMKKLSAKSTKVSISLQEVIPDSWSKKEVDAKQTQSTGLLEKEIKAFLLSDKGEVAKAQQAIDAGEAASEAAVEATAAVEAASEAADFAVESTQKKKTASKKLQNLFSKKQFIALPASEASFTKLLQIKASQIPCESCKNGMQSSWDFDDFNLIYGHMTDGTEYYGLQYYGDKAVSGLPYGLVFNSSSPTECRDKFARYNASLYQTSVEVDENTSSALTVVTFKMNSSFVRLEFGNSYLTRVLISSKEF</sequence>
<gene>
    <name evidence="1" type="ORF">AOB46_03935</name>
</gene>
<accession>A0A0N0IYJ1</accession>
<comment type="caution">
    <text evidence="1">The sequence shown here is derived from an EMBL/GenBank/DDBJ whole genome shotgun (WGS) entry which is preliminary data.</text>
</comment>
<dbReference type="PATRIC" id="fig|253.9.peg.836"/>
<name>A0A0N0IYJ1_CHRID</name>
<reference evidence="2" key="2">
    <citation type="submission" date="2015-09" db="EMBL/GenBank/DDBJ databases">
        <title>Draft genome sequence of a multidrug-resistant Chryseobacterium indologenes isolate from Malaysia.</title>
        <authorList>
            <person name="Yu C.Y."/>
            <person name="Ang G.Y."/>
            <person name="Chan K.-G."/>
        </authorList>
    </citation>
    <scope>NUCLEOTIDE SEQUENCE [LARGE SCALE GENOMIC DNA]</scope>
    <source>
        <strain evidence="2">CI_885</strain>
    </source>
</reference>